<dbReference type="AlphaFoldDB" id="A0A183FJE0"/>
<gene>
    <name evidence="1" type="ORF">HPBE_LOCUS7124</name>
</gene>
<accession>A0A183FJE0</accession>
<keyword evidence="2" id="KW-1185">Reference proteome</keyword>
<sequence>MERCPANTWVRHVNVAQLSRLIRGHFCPMGCGAAEKEDLLEALRLNKCESPLHLFYFVRGGLGVHRRAFGKQLPVYRSMGADSKAQKMLIAVHIPPNEGR</sequence>
<dbReference type="EMBL" id="UZAH01025820">
    <property type="protein sequence ID" value="VDO71055.1"/>
    <property type="molecule type" value="Genomic_DNA"/>
</dbReference>
<name>A0A183FJE0_HELPZ</name>
<evidence type="ECO:0000313" key="3">
    <source>
        <dbReference type="WBParaSite" id="HPBE_0000712301-mRNA-1"/>
    </source>
</evidence>
<accession>A0A3P8BDW9</accession>
<protein>
    <submittedName>
        <fullName evidence="3">40S ribosomal protein S24</fullName>
    </submittedName>
</protein>
<proteinExistence type="predicted"/>
<evidence type="ECO:0000313" key="2">
    <source>
        <dbReference type="Proteomes" id="UP000050761"/>
    </source>
</evidence>
<reference evidence="1 2" key="1">
    <citation type="submission" date="2018-11" db="EMBL/GenBank/DDBJ databases">
        <authorList>
            <consortium name="Pathogen Informatics"/>
        </authorList>
    </citation>
    <scope>NUCLEOTIDE SEQUENCE [LARGE SCALE GENOMIC DNA]</scope>
</reference>
<evidence type="ECO:0000313" key="1">
    <source>
        <dbReference type="EMBL" id="VDO71055.1"/>
    </source>
</evidence>
<reference evidence="3" key="2">
    <citation type="submission" date="2019-09" db="UniProtKB">
        <authorList>
            <consortium name="WormBaseParasite"/>
        </authorList>
    </citation>
    <scope>IDENTIFICATION</scope>
</reference>
<dbReference type="Proteomes" id="UP000050761">
    <property type="component" value="Unassembled WGS sequence"/>
</dbReference>
<dbReference type="WBParaSite" id="HPBE_0000712301-mRNA-1">
    <property type="protein sequence ID" value="HPBE_0000712301-mRNA-1"/>
    <property type="gene ID" value="HPBE_0000712301"/>
</dbReference>
<organism evidence="2 3">
    <name type="scientific">Heligmosomoides polygyrus</name>
    <name type="common">Parasitic roundworm</name>
    <dbReference type="NCBI Taxonomy" id="6339"/>
    <lineage>
        <taxon>Eukaryota</taxon>
        <taxon>Metazoa</taxon>
        <taxon>Ecdysozoa</taxon>
        <taxon>Nematoda</taxon>
        <taxon>Chromadorea</taxon>
        <taxon>Rhabditida</taxon>
        <taxon>Rhabditina</taxon>
        <taxon>Rhabditomorpha</taxon>
        <taxon>Strongyloidea</taxon>
        <taxon>Heligmosomidae</taxon>
        <taxon>Heligmosomoides</taxon>
    </lineage>
</organism>